<keyword evidence="2 5" id="KW-0547">Nucleotide-binding</keyword>
<reference evidence="6" key="1">
    <citation type="submission" date="2023-02" db="EMBL/GenBank/DDBJ databases">
        <title>Actinomadura rubrobrunea NBRC 14622.</title>
        <authorList>
            <person name="Ichikawa N."/>
            <person name="Sato H."/>
            <person name="Tonouchi N."/>
        </authorList>
    </citation>
    <scope>NUCLEOTIDE SEQUENCE</scope>
    <source>
        <strain evidence="6">NBRC 14622</strain>
    </source>
</reference>
<dbReference type="Gene3D" id="3.30.590.20">
    <property type="match status" value="1"/>
</dbReference>
<dbReference type="EMBL" id="BSRZ01000015">
    <property type="protein sequence ID" value="GLW66551.1"/>
    <property type="molecule type" value="Genomic_DNA"/>
</dbReference>
<evidence type="ECO:0000313" key="7">
    <source>
        <dbReference type="Proteomes" id="UP001165124"/>
    </source>
</evidence>
<proteinExistence type="inferred from homology"/>
<dbReference type="AlphaFoldDB" id="A0A9W6Q0I6"/>
<keyword evidence="7" id="KW-1185">Reference proteome</keyword>
<dbReference type="GO" id="GO:0042398">
    <property type="term" value="P:modified amino acid biosynthetic process"/>
    <property type="evidence" value="ECO:0007669"/>
    <property type="project" value="InterPro"/>
</dbReference>
<evidence type="ECO:0000256" key="5">
    <source>
        <dbReference type="HAMAP-Rule" id="MF_01609"/>
    </source>
</evidence>
<dbReference type="InterPro" id="IPR014746">
    <property type="entry name" value="Gln_synth/guanido_kin_cat_dom"/>
</dbReference>
<evidence type="ECO:0000256" key="1">
    <source>
        <dbReference type="ARBA" id="ARBA00022598"/>
    </source>
</evidence>
<dbReference type="InterPro" id="IPR006336">
    <property type="entry name" value="GCS2"/>
</dbReference>
<comment type="catalytic activity">
    <reaction evidence="4 5">
        <text>L-cysteine + L-glutamate + ATP = gamma-L-glutamyl-L-cysteine + ADP + phosphate + H(+)</text>
        <dbReference type="Rhea" id="RHEA:13285"/>
        <dbReference type="ChEBI" id="CHEBI:15378"/>
        <dbReference type="ChEBI" id="CHEBI:29985"/>
        <dbReference type="ChEBI" id="CHEBI:30616"/>
        <dbReference type="ChEBI" id="CHEBI:35235"/>
        <dbReference type="ChEBI" id="CHEBI:43474"/>
        <dbReference type="ChEBI" id="CHEBI:58173"/>
        <dbReference type="ChEBI" id="CHEBI:456216"/>
        <dbReference type="EC" id="6.3.2.2"/>
    </reaction>
</comment>
<evidence type="ECO:0000256" key="4">
    <source>
        <dbReference type="ARBA" id="ARBA00048819"/>
    </source>
</evidence>
<dbReference type="PANTHER" id="PTHR36510">
    <property type="entry name" value="GLUTAMATE--CYSTEINE LIGASE 2-RELATED"/>
    <property type="match status" value="1"/>
</dbReference>
<evidence type="ECO:0000256" key="3">
    <source>
        <dbReference type="ARBA" id="ARBA00022840"/>
    </source>
</evidence>
<protein>
    <recommendedName>
        <fullName evidence="5">Putative glutamate--cysteine ligase 2</fullName>
        <ecNumber evidence="5">6.3.2.2</ecNumber>
    </recommendedName>
    <alternativeName>
        <fullName evidence="5">Gamma-glutamylcysteine synthetase 2</fullName>
        <shortName evidence="5">GCS 2</shortName>
        <shortName evidence="5">Gamma-GCS 2</shortName>
    </alternativeName>
</protein>
<dbReference type="InterPro" id="IPR050141">
    <property type="entry name" value="GCL_type2/YbdK_subfam"/>
</dbReference>
<evidence type="ECO:0000256" key="2">
    <source>
        <dbReference type="ARBA" id="ARBA00022741"/>
    </source>
</evidence>
<dbReference type="SUPFAM" id="SSF55931">
    <property type="entry name" value="Glutamine synthetase/guanido kinase"/>
    <property type="match status" value="1"/>
</dbReference>
<dbReference type="NCBIfam" id="TIGR02050">
    <property type="entry name" value="gshA_cyan_rel"/>
    <property type="match status" value="1"/>
</dbReference>
<dbReference type="Pfam" id="PF04107">
    <property type="entry name" value="GCS2"/>
    <property type="match status" value="1"/>
</dbReference>
<gene>
    <name evidence="6" type="primary">ybdK</name>
    <name evidence="6" type="ORF">Arub01_47950</name>
</gene>
<dbReference type="HAMAP" id="MF_01609">
    <property type="entry name" value="Glu_cys_ligase_2"/>
    <property type="match status" value="1"/>
</dbReference>
<dbReference type="NCBIfam" id="NF010041">
    <property type="entry name" value="PRK13517.1-1"/>
    <property type="match status" value="1"/>
</dbReference>
<organism evidence="6 7">
    <name type="scientific">Actinomadura rubrobrunea</name>
    <dbReference type="NCBI Taxonomy" id="115335"/>
    <lineage>
        <taxon>Bacteria</taxon>
        <taxon>Bacillati</taxon>
        <taxon>Actinomycetota</taxon>
        <taxon>Actinomycetes</taxon>
        <taxon>Streptosporangiales</taxon>
        <taxon>Thermomonosporaceae</taxon>
        <taxon>Actinomadura</taxon>
    </lineage>
</organism>
<comment type="function">
    <text evidence="5">ATP-dependent carboxylate-amine ligase which exhibits weak glutamate--cysteine ligase activity.</text>
</comment>
<keyword evidence="3 5" id="KW-0067">ATP-binding</keyword>
<evidence type="ECO:0000313" key="6">
    <source>
        <dbReference type="EMBL" id="GLW66551.1"/>
    </source>
</evidence>
<sequence>MAEAGLSMGVEEEFLLVDPVTGATVPCAESVLARASAGPPPDPGAALQAELLRTQVEAATGVCTRLDELRRQLSEARSLLAAAARADDARLVSTGTATAAAPAPAFPFSPGERFQRIAELGGGLLADYEVCGCHVHVGVPDRETAVAVVNHVRPWLPTLVALAANSPLDRGRDRGFASTRVIEKMSRFPCSGVPPWFASAAEYDRELARMVDCGAMVDTAMTFWLARPSPRLPTVEIRAADAAATVDDAALQAGLCRGLVRTALADLAAGREAPRVSDQVCAVALWWAARHGMTGPGVHPLRERRVPAAELTAELIEHVTPALEDTGDLAEVRRLLAGVLRDGTGAERQRHADAHGGPRAVLELLVRQTAGAPQDAWRLRSARSMGPS</sequence>
<keyword evidence="1 5" id="KW-0436">Ligase</keyword>
<dbReference type="Proteomes" id="UP001165124">
    <property type="component" value="Unassembled WGS sequence"/>
</dbReference>
<dbReference type="EC" id="6.3.2.2" evidence="5"/>
<dbReference type="RefSeq" id="WP_067909347.1">
    <property type="nucleotide sequence ID" value="NZ_BSRZ01000015.1"/>
</dbReference>
<dbReference type="GO" id="GO:0005524">
    <property type="term" value="F:ATP binding"/>
    <property type="evidence" value="ECO:0007669"/>
    <property type="project" value="UniProtKB-KW"/>
</dbReference>
<accession>A0A9W6Q0I6</accession>
<dbReference type="InterPro" id="IPR011793">
    <property type="entry name" value="YbdK"/>
</dbReference>
<comment type="caution">
    <text evidence="6">The sequence shown here is derived from an EMBL/GenBank/DDBJ whole genome shotgun (WGS) entry which is preliminary data.</text>
</comment>
<dbReference type="GO" id="GO:0004357">
    <property type="term" value="F:glutamate-cysteine ligase activity"/>
    <property type="evidence" value="ECO:0007669"/>
    <property type="project" value="UniProtKB-EC"/>
</dbReference>
<name>A0A9W6Q0I6_9ACTN</name>
<dbReference type="PANTHER" id="PTHR36510:SF1">
    <property type="entry name" value="GLUTAMATE--CYSTEINE LIGASE 2-RELATED"/>
    <property type="match status" value="1"/>
</dbReference>
<comment type="similarity">
    <text evidence="5">Belongs to the glutamate--cysteine ligase type 2 family. YbdK subfamily.</text>
</comment>